<reference evidence="2 3" key="1">
    <citation type="submission" date="2016-10" db="EMBL/GenBank/DDBJ databases">
        <authorList>
            <person name="de Groot N.N."/>
        </authorList>
    </citation>
    <scope>NUCLEOTIDE SEQUENCE [LARGE SCALE GENOMIC DNA]</scope>
    <source>
        <strain evidence="2 3">U95</strain>
    </source>
</reference>
<dbReference type="OrthoDB" id="7581460at2"/>
<dbReference type="STRING" id="1156985.SAMN04488118_102196"/>
<accession>A0A1G5PXP5</accession>
<protein>
    <submittedName>
        <fullName evidence="2">Uncharacterized protein</fullName>
    </submittedName>
</protein>
<dbReference type="RefSeq" id="WP_090216280.1">
    <property type="nucleotide sequence ID" value="NZ_FMWG01000002.1"/>
</dbReference>
<organism evidence="2 3">
    <name type="scientific">Epibacterium ulvae</name>
    <dbReference type="NCBI Taxonomy" id="1156985"/>
    <lineage>
        <taxon>Bacteria</taxon>
        <taxon>Pseudomonadati</taxon>
        <taxon>Pseudomonadota</taxon>
        <taxon>Alphaproteobacteria</taxon>
        <taxon>Rhodobacterales</taxon>
        <taxon>Roseobacteraceae</taxon>
        <taxon>Epibacterium</taxon>
    </lineage>
</organism>
<sequence length="418" mass="47196">MQDHEERNDQAGYRRSIRDARPYVFSPYAGPEAPDPFIETTKRCSANKDDRINEILSLVEEKPKGRNFTIMDACSAHVAGAKKSANAKKVFLHGFMQFPTDLKITDRNQRLMLAIAVDFVNQTYGGNAVFHARIDRDEKGQHGVDVFFAPRYEKHTASKGTEQWISLSKFSKENARKRYGKRQKEVKNKKTGKFEPVFGANRKPVMVWNDADVFQGRALQDAWFEHLKAHVGGKYEIERGKPKKGRGSDRLSPEDYAAEQEQQKLLAEIERQIQTRQEKAQLGGRRQEVAAQLIEQAREKAEVAAHQAAESIVADAQKNADAFMDGIFQGAENDARAITHSMLSTDVKEFLEIKEENTRLQAEVIRQGKTIKLLSEVLKTVLPAGLRKLVRSAFDAGWEKINQDTKPNGSGEQSKPSI</sequence>
<dbReference type="EMBL" id="FMWG01000002">
    <property type="protein sequence ID" value="SCZ53819.1"/>
    <property type="molecule type" value="Genomic_DNA"/>
</dbReference>
<evidence type="ECO:0000313" key="2">
    <source>
        <dbReference type="EMBL" id="SCZ53819.1"/>
    </source>
</evidence>
<evidence type="ECO:0000313" key="3">
    <source>
        <dbReference type="Proteomes" id="UP000198767"/>
    </source>
</evidence>
<proteinExistence type="predicted"/>
<dbReference type="Proteomes" id="UP000198767">
    <property type="component" value="Unassembled WGS sequence"/>
</dbReference>
<gene>
    <name evidence="2" type="ORF">SAMN04488118_102196</name>
</gene>
<dbReference type="AlphaFoldDB" id="A0A1G5PXP5"/>
<name>A0A1G5PXP5_9RHOB</name>
<evidence type="ECO:0000256" key="1">
    <source>
        <dbReference type="SAM" id="MobiDB-lite"/>
    </source>
</evidence>
<feature type="compositionally biased region" description="Basic and acidic residues" evidence="1">
    <location>
        <begin position="238"/>
        <end position="253"/>
    </location>
</feature>
<feature type="region of interest" description="Disordered" evidence="1">
    <location>
        <begin position="238"/>
        <end position="257"/>
    </location>
</feature>
<keyword evidence="3" id="KW-1185">Reference proteome</keyword>